<name>A0A818TX57_9BILA</name>
<sequence>MKVQRITNPFYQAVDTKQLACHFIYDELAQLYQFELDVNDDSMDKYDAYLVKDKALQYLINEYTETIV</sequence>
<gene>
    <name evidence="1" type="ORF">JBS370_LOCUS8452</name>
</gene>
<accession>A0A818TX57</accession>
<protein>
    <submittedName>
        <fullName evidence="1">Uncharacterized protein</fullName>
    </submittedName>
</protein>
<comment type="caution">
    <text evidence="1">The sequence shown here is derived from an EMBL/GenBank/DDBJ whole genome shotgun (WGS) entry which is preliminary data.</text>
</comment>
<dbReference type="AlphaFoldDB" id="A0A818TX57"/>
<evidence type="ECO:0000313" key="2">
    <source>
        <dbReference type="Proteomes" id="UP000663836"/>
    </source>
</evidence>
<dbReference type="Proteomes" id="UP000663836">
    <property type="component" value="Unassembled WGS sequence"/>
</dbReference>
<dbReference type="EMBL" id="CAJOBD010000538">
    <property type="protein sequence ID" value="CAF3684894.1"/>
    <property type="molecule type" value="Genomic_DNA"/>
</dbReference>
<reference evidence="1" key="1">
    <citation type="submission" date="2021-02" db="EMBL/GenBank/DDBJ databases">
        <authorList>
            <person name="Nowell W R."/>
        </authorList>
    </citation>
    <scope>NUCLEOTIDE SEQUENCE</scope>
</reference>
<evidence type="ECO:0000313" key="1">
    <source>
        <dbReference type="EMBL" id="CAF3684894.1"/>
    </source>
</evidence>
<organism evidence="1 2">
    <name type="scientific">Rotaria sordida</name>
    <dbReference type="NCBI Taxonomy" id="392033"/>
    <lineage>
        <taxon>Eukaryota</taxon>
        <taxon>Metazoa</taxon>
        <taxon>Spiralia</taxon>
        <taxon>Gnathifera</taxon>
        <taxon>Rotifera</taxon>
        <taxon>Eurotatoria</taxon>
        <taxon>Bdelloidea</taxon>
        <taxon>Philodinida</taxon>
        <taxon>Philodinidae</taxon>
        <taxon>Rotaria</taxon>
    </lineage>
</organism>
<proteinExistence type="predicted"/>